<evidence type="ECO:0000256" key="4">
    <source>
        <dbReference type="ARBA" id="ARBA00023002"/>
    </source>
</evidence>
<evidence type="ECO:0000256" key="1">
    <source>
        <dbReference type="ARBA" id="ARBA00010139"/>
    </source>
</evidence>
<evidence type="ECO:0000313" key="5">
    <source>
        <dbReference type="EMBL" id="UNK47781.1"/>
    </source>
</evidence>
<dbReference type="Pfam" id="PF00743">
    <property type="entry name" value="FMO-like"/>
    <property type="match status" value="1"/>
</dbReference>
<dbReference type="InterPro" id="IPR036188">
    <property type="entry name" value="FAD/NAD-bd_sf"/>
</dbReference>
<geneLocation type="plasmid" evidence="5 6">
    <name>p1</name>
</geneLocation>
<keyword evidence="5" id="KW-0614">Plasmid</keyword>
<gene>
    <name evidence="5" type="ORF">MNQ99_18835</name>
</gene>
<proteinExistence type="inferred from homology"/>
<dbReference type="PANTHER" id="PTHR42877:SF4">
    <property type="entry name" value="FAD_NAD(P)-BINDING DOMAIN-CONTAINING PROTEIN-RELATED"/>
    <property type="match status" value="1"/>
</dbReference>
<organism evidence="5 6">
    <name type="scientific">Arthrobacter sulfonylureivorans</name>
    <dbReference type="NCBI Taxonomy" id="2486855"/>
    <lineage>
        <taxon>Bacteria</taxon>
        <taxon>Bacillati</taxon>
        <taxon>Actinomycetota</taxon>
        <taxon>Actinomycetes</taxon>
        <taxon>Micrococcales</taxon>
        <taxon>Micrococcaceae</taxon>
        <taxon>Arthrobacter</taxon>
    </lineage>
</organism>
<dbReference type="InterPro" id="IPR020946">
    <property type="entry name" value="Flavin_mOase-like"/>
</dbReference>
<dbReference type="PANTHER" id="PTHR42877">
    <property type="entry name" value="L-ORNITHINE N(5)-MONOOXYGENASE-RELATED"/>
    <property type="match status" value="1"/>
</dbReference>
<dbReference type="SUPFAM" id="SSF51905">
    <property type="entry name" value="FAD/NAD(P)-binding domain"/>
    <property type="match status" value="1"/>
</dbReference>
<dbReference type="Gene3D" id="3.50.50.60">
    <property type="entry name" value="FAD/NAD(P)-binding domain"/>
    <property type="match status" value="2"/>
</dbReference>
<comment type="similarity">
    <text evidence="1">Belongs to the FAD-binding monooxygenase family.</text>
</comment>
<protein>
    <submittedName>
        <fullName evidence="5">NAD(P)/FAD-dependent oxidoreductase</fullName>
    </submittedName>
</protein>
<reference evidence="5 6" key="1">
    <citation type="submission" date="2022-03" db="EMBL/GenBank/DDBJ databases">
        <title>Isotopic signatures of nitrous oxide derived from detoxification processes.</title>
        <authorList>
            <person name="Behrendt U."/>
            <person name="Buchen C."/>
            <person name="Well R."/>
            <person name="Ulrich A."/>
            <person name="Rohe L."/>
            <person name="Kolb S."/>
            <person name="Schloter M."/>
            <person name="Horn M.A."/>
            <person name="Augustin J."/>
        </authorList>
    </citation>
    <scope>NUCLEOTIDE SEQUENCE [LARGE SCALE GENOMIC DNA]</scope>
    <source>
        <strain evidence="5 6">S4-C24</strain>
        <plasmid evidence="5 6">p1</plasmid>
    </source>
</reference>
<keyword evidence="6" id="KW-1185">Reference proteome</keyword>
<dbReference type="RefSeq" id="WP_241915480.1">
    <property type="nucleotide sequence ID" value="NZ_CP093327.1"/>
</dbReference>
<accession>A0ABY3WCP8</accession>
<keyword evidence="3" id="KW-0274">FAD</keyword>
<keyword evidence="2" id="KW-0285">Flavoprotein</keyword>
<evidence type="ECO:0000256" key="2">
    <source>
        <dbReference type="ARBA" id="ARBA00022630"/>
    </source>
</evidence>
<dbReference type="Proteomes" id="UP000829069">
    <property type="component" value="Plasmid p1"/>
</dbReference>
<sequence>MPVNPYQAPRARVAIIGAGFAGIAMAHELQRAGFHDYEILERADSPGGTWRDNKYPGAACDVPTLLYSFSFFDNPSWPDFFGTQKDIHQYIHEASRQLGIEQHIRYNTTVLSACYAEDNAQWTVTTESGDERVYEHVIFAVGQLSEPKIPAIPGLDGFRGRQLHSARWAEDIDLTGKRVAIIGNGATVIQLAPAVADRVQSLSVFQRSANWIIPKPLRPQSRLFDLLERSKTGRKLLRAWLYVQRERRISVMTDEKANQKLTDVSLGFFNRSIADPEVRSQLVPDYKLGCKRVLISNHYLQMFGEEHVSLVTHGVQRVEEDTIITADGARHEADVIIFCTGFKATEFLSSVEVTGRGGVSLEEAWSDGASAYLGTSVPGFPNMFTMLGPNTGLGFNSMIYMIESQARHIVRLLKQKQRKQYSEIEVRQSAHDRFNTWLQPKLEHTAWAGTCNSWYKTDDGKITVNWPLPTYTYRAMTRFLPLRDYRFSSVRRTTNPQPVQREYAHAS</sequence>
<keyword evidence="4" id="KW-0560">Oxidoreductase</keyword>
<dbReference type="EMBL" id="CP093327">
    <property type="protein sequence ID" value="UNK47781.1"/>
    <property type="molecule type" value="Genomic_DNA"/>
</dbReference>
<evidence type="ECO:0000256" key="3">
    <source>
        <dbReference type="ARBA" id="ARBA00022827"/>
    </source>
</evidence>
<dbReference type="InterPro" id="IPR051209">
    <property type="entry name" value="FAD-bind_Monooxygenase_sf"/>
</dbReference>
<dbReference type="PRINTS" id="PR00419">
    <property type="entry name" value="ADXRDTASE"/>
</dbReference>
<name>A0ABY3WCP8_9MICC</name>
<evidence type="ECO:0000313" key="6">
    <source>
        <dbReference type="Proteomes" id="UP000829069"/>
    </source>
</evidence>